<evidence type="ECO:0000256" key="3">
    <source>
        <dbReference type="ARBA" id="ARBA00022729"/>
    </source>
</evidence>
<evidence type="ECO:0000256" key="1">
    <source>
        <dbReference type="ARBA" id="ARBA00004834"/>
    </source>
</evidence>
<dbReference type="Gene3D" id="2.60.120.200">
    <property type="match status" value="2"/>
</dbReference>
<evidence type="ECO:0000256" key="7">
    <source>
        <dbReference type="SAM" id="Phobius"/>
    </source>
</evidence>
<keyword evidence="11" id="KW-1185">Reference proteome</keyword>
<dbReference type="InterPro" id="IPR013320">
    <property type="entry name" value="ConA-like_dom_sf"/>
</dbReference>
<evidence type="ECO:0000256" key="2">
    <source>
        <dbReference type="ARBA" id="ARBA00009865"/>
    </source>
</evidence>
<dbReference type="Pfam" id="PF07532">
    <property type="entry name" value="Big_4"/>
    <property type="match status" value="2"/>
</dbReference>
<evidence type="ECO:0000256" key="5">
    <source>
        <dbReference type="ARBA" id="ARBA00023157"/>
    </source>
</evidence>
<dbReference type="SUPFAM" id="SSF75005">
    <property type="entry name" value="Arabinanase/levansucrase/invertase"/>
    <property type="match status" value="2"/>
</dbReference>
<dbReference type="InterPro" id="IPR023296">
    <property type="entry name" value="Glyco_hydro_beta-prop_sf"/>
</dbReference>
<feature type="chain" id="PRO_5020429957" description="LamG-like jellyroll fold domain-containing protein" evidence="8">
    <location>
        <begin position="39"/>
        <end position="2172"/>
    </location>
</feature>
<feature type="domain" description="LamG-like jellyroll fold" evidence="9">
    <location>
        <begin position="909"/>
        <end position="1059"/>
    </location>
</feature>
<dbReference type="Pfam" id="PF04616">
    <property type="entry name" value="Glyco_hydro_43"/>
    <property type="match status" value="2"/>
</dbReference>
<evidence type="ECO:0000259" key="9">
    <source>
        <dbReference type="SMART" id="SM00560"/>
    </source>
</evidence>
<keyword evidence="6" id="KW-0326">Glycosidase</keyword>
<dbReference type="GO" id="GO:0004553">
    <property type="term" value="F:hydrolase activity, hydrolyzing O-glycosyl compounds"/>
    <property type="evidence" value="ECO:0007669"/>
    <property type="project" value="InterPro"/>
</dbReference>
<dbReference type="InterPro" id="IPR006558">
    <property type="entry name" value="LamG-like"/>
</dbReference>
<gene>
    <name evidence="10" type="ORF">ESP50_07440</name>
</gene>
<dbReference type="InterPro" id="IPR011081">
    <property type="entry name" value="Big_4"/>
</dbReference>
<dbReference type="Pfam" id="PF13385">
    <property type="entry name" value="Laminin_G_3"/>
    <property type="match status" value="2"/>
</dbReference>
<keyword evidence="5" id="KW-1015">Disulfide bond</keyword>
<comment type="similarity">
    <text evidence="2">Belongs to the glycosyl hydrolase 43 family.</text>
</comment>
<accession>A0A4Q2M6F0</accession>
<reference evidence="10 11" key="1">
    <citation type="submission" date="2019-01" db="EMBL/GenBank/DDBJ databases">
        <title>Agromyces.</title>
        <authorList>
            <person name="Li J."/>
        </authorList>
    </citation>
    <scope>NUCLEOTIDE SEQUENCE [LARGE SCALE GENOMIC DNA]</scope>
    <source>
        <strain evidence="10 11">DSM 23870</strain>
    </source>
</reference>
<feature type="signal peptide" evidence="8">
    <location>
        <begin position="1"/>
        <end position="38"/>
    </location>
</feature>
<keyword evidence="7" id="KW-0472">Membrane</keyword>
<keyword evidence="3 8" id="KW-0732">Signal</keyword>
<comment type="caution">
    <text evidence="10">The sequence shown here is derived from an EMBL/GenBank/DDBJ whole genome shotgun (WGS) entry which is preliminary data.</text>
</comment>
<dbReference type="Gene3D" id="2.115.10.20">
    <property type="entry name" value="Glycosyl hydrolase domain, family 43"/>
    <property type="match status" value="2"/>
</dbReference>
<dbReference type="GO" id="GO:0005975">
    <property type="term" value="P:carbohydrate metabolic process"/>
    <property type="evidence" value="ECO:0007669"/>
    <property type="project" value="InterPro"/>
</dbReference>
<dbReference type="InterPro" id="IPR046780">
    <property type="entry name" value="aBig_2"/>
</dbReference>
<evidence type="ECO:0000313" key="10">
    <source>
        <dbReference type="EMBL" id="RXZ86887.1"/>
    </source>
</evidence>
<dbReference type="EMBL" id="SDPM01000003">
    <property type="protein sequence ID" value="RXZ86887.1"/>
    <property type="molecule type" value="Genomic_DNA"/>
</dbReference>
<dbReference type="SUPFAM" id="SSF49899">
    <property type="entry name" value="Concanavalin A-like lectins/glucanases"/>
    <property type="match status" value="2"/>
</dbReference>
<evidence type="ECO:0000256" key="6">
    <source>
        <dbReference type="ARBA" id="ARBA00023295"/>
    </source>
</evidence>
<keyword evidence="4" id="KW-0378">Hydrolase</keyword>
<keyword evidence="7" id="KW-1133">Transmembrane helix</keyword>
<evidence type="ECO:0000256" key="4">
    <source>
        <dbReference type="ARBA" id="ARBA00022801"/>
    </source>
</evidence>
<dbReference type="SMART" id="SM00560">
    <property type="entry name" value="LamGL"/>
    <property type="match status" value="2"/>
</dbReference>
<dbReference type="Pfam" id="PF20578">
    <property type="entry name" value="aBig_2"/>
    <property type="match status" value="4"/>
</dbReference>
<dbReference type="PANTHER" id="PTHR43301:SF3">
    <property type="entry name" value="ARABINAN ENDO-1,5-ALPHA-L-ARABINOSIDASE A-RELATED"/>
    <property type="match status" value="1"/>
</dbReference>
<dbReference type="OrthoDB" id="9758923at2"/>
<name>A0A4Q2M6F0_9MICO</name>
<dbReference type="InterPro" id="IPR058094">
    <property type="entry name" value="Ig-like_OmpL47-like"/>
</dbReference>
<evidence type="ECO:0000256" key="8">
    <source>
        <dbReference type="SAM" id="SignalP"/>
    </source>
</evidence>
<proteinExistence type="inferred from homology"/>
<comment type="pathway">
    <text evidence="1">Glycan metabolism; L-arabinan degradation.</text>
</comment>
<protein>
    <recommendedName>
        <fullName evidence="9">LamG-like jellyroll fold domain-containing protein</fullName>
    </recommendedName>
</protein>
<feature type="transmembrane region" description="Helical" evidence="7">
    <location>
        <begin position="2145"/>
        <end position="2164"/>
    </location>
</feature>
<dbReference type="PANTHER" id="PTHR43301">
    <property type="entry name" value="ARABINAN ENDO-1,5-ALPHA-L-ARABINOSIDASE"/>
    <property type="match status" value="1"/>
</dbReference>
<keyword evidence="7" id="KW-0812">Transmembrane</keyword>
<dbReference type="NCBIfam" id="NF047446">
    <property type="entry name" value="barrel_OmpL47"/>
    <property type="match status" value="1"/>
</dbReference>
<dbReference type="Proteomes" id="UP000292686">
    <property type="component" value="Unassembled WGS sequence"/>
</dbReference>
<sequence length="2172" mass="226960">MRAQNSQRSVSMFSRTLAIGAALAVSVSLLSAPVPAVAEPTDGLVAWYELDETSGTVAADSSGHGRNAAIEGAATWNGGSGFTFGGGGASSGNAVKLPDNIIAGLSSVTVALDVWTDPALTGNHFVYNLGNLAVGSPASGSGYLFTTTTPYRATISGQWWNNEKVTTKGQNLQKGIWRHLTYTQTGTTGVLYEDGVEVGRNANVTVTPAQIGNGTTTRNYIGRSAYAADNSFRGVVRDFRIYDRALAADEVGALATAAHQATVDADAAWTETALGDVSAVIANLTLPSSGPAKAAITWSSSNTAVIANNGTVTRPATTAVVDLTATITAGTTSTTRVISVTVPSVANPDQDAVDSAAASLVVHDVDDVRGDLVLPTTATGDVAIAWSSSKPAVISTDGRVSRPAHGEPAATLELTATLTRGEASTVKTFPATVPALPEAVDPEAYLFTYFTDNTIEGEKIYFGASNGNDARNWITLNGAAPVLSSDQGTTGLRDPFIIRSPEGDTFYLIATDLSIGGGTSWDASQRSGSRYIEVWESHDLVNWSEQRHVQVSPENAGNTWAPEAYYDESLGEYVVFWASKLYADNDPNHTLGTHNRMLYATTRDFRTFSDVEVWQDTGVSRIDSTVLKVGDTYHRFTKDEAQQTGCLDIFEETSTDLTAPTTETSESGAWALQETCIGRGAGTAAVEGPTIFAANPGDVNGEGYYLFVDEFGGRKYIPLFSEELGENADWSVPSGYSLPSPAPRHGTILPITAEEQARLFDAYLPAAQSAAPVSVRTALGTPAELPARVAVTFADGSTQDLAVTWDAPSPADYFEREGTVQVSGTVTGFGIAATATIEVVDASGPLQLHYDFSQVTGTTVPDSSPYGNDGVLRGTGASVTGDALNLPGGAANSSAAYVQLPTGMFDGENTLTISAWLKNDTTPGNYAALFFGSASNPPAQYWLLNPRTGSNRFKSVITNSLNAGAPWGTEAGITPTTASNGIAGPITSSAWGLYTTVIEPGSITGYFNGEKIGTVATTRTVSDFGRNLVGYIGRSSYSDIFYKGGIRDLKVYTSALTDSDVAGEYFAGVDDPAAVDAALAADAAALDLGPSTIIADIDLPARGVKGSAITWSSSDPAHLAADGSVTRPTDADASVTLTATLTIGERSTTRDFVFTVLADDPQKDLDFVADGFDLAITHVSSDIVLPTSIDGVDVSWQSSDPQVIAADGSVLRAPDQRAVTLTATFSRGGLTATREYAVTVLAVDTGRLGTYIASGNTTRTDVLHLATSSSTSADDASYAALNNGRGVLYPTLGSQKLGSPDVFRTPGGAFGLVATDDSAGNRIHVFDSTDLVQYTNPRLVAFAPSGVDAARVSVRYDNGRAAYVLSYVNRADSNAYTVETSDFVSFSSPERAASVTAPAAGSFPSGAIETASIALTAAELDRVESKLSRVVNTGVDAFADIEIAAGESFELPGSAVGRYSSGSTSNLPVEWSADDAANVDTATPGTYTVEGTVSAKTYSDPLVERRADPDVTLGDDGWYYFTGSYPMTRADDPDGYDRVILRRAETIEGLKTAEEVTIWHENTSSELNRFIWAPELTKIGDDWYVLFTAARGGGVWDIRPAILKFTGDEFGGEAAMDPANWTSLGQMVAAPGDTEAFTHFSLDMTYFEAGGKHYVVWAEKPAGGSTLRMAEIDPANPRQLTTPSILLSAPEFAWEKGNGDAIDEGPAVIVNNGRILLAFSASTVDDKYCVGLLYADEGADLMDRSAWTKVGYPLLTSADVPGQVGPGHNSFTVDELGNPVIVYHSRTVNDSSLPGEATDAGLFDPRRHARAATVHWDVDGMPVFTLTEAEQLDPANADTQVRVVVTGDDVDPVDPVVSASVTPASPDGDEGWYRQAVTVELSVIEGATADIEYRVDAGEWVTYSAPVTVTADGSHVVEARAVVANEPVADSDARVEFAIDATAPVATATVTPESGAVDLGETASVTFTGRDTGSGVRVVEYRVDGGAWIAAEGELSIAELGSHLVEYRATDRAGNVSAVSSTTVVVRDIERVAEIDLASPTVRAGESVSFTASGFDAGERVDVTLYSDPILLGSVTADADGLIEASLLVPADVPPGEHTLRVAGAESGASGEAALTVLAAAVPGGPGTPGAPGTPGGVALTGIELLPGIALALMLLVSGGLLWFGRRRSRLS</sequence>
<dbReference type="InterPro" id="IPR006710">
    <property type="entry name" value="Glyco_hydro_43"/>
</dbReference>
<dbReference type="CDD" id="cd08983">
    <property type="entry name" value="GH43_Bt3655-like"/>
    <property type="match status" value="1"/>
</dbReference>
<feature type="domain" description="LamG-like jellyroll fold" evidence="9">
    <location>
        <begin position="108"/>
        <end position="249"/>
    </location>
</feature>
<organism evidence="10 11">
    <name type="scientific">Agromyces atrinae</name>
    <dbReference type="NCBI Taxonomy" id="592376"/>
    <lineage>
        <taxon>Bacteria</taxon>
        <taxon>Bacillati</taxon>
        <taxon>Actinomycetota</taxon>
        <taxon>Actinomycetes</taxon>
        <taxon>Micrococcales</taxon>
        <taxon>Microbacteriaceae</taxon>
        <taxon>Agromyces</taxon>
    </lineage>
</organism>
<dbReference type="CDD" id="cd18819">
    <property type="entry name" value="GH43_LbAraf43-like"/>
    <property type="match status" value="1"/>
</dbReference>
<evidence type="ECO:0000313" key="11">
    <source>
        <dbReference type="Proteomes" id="UP000292686"/>
    </source>
</evidence>
<dbReference type="InterPro" id="IPR050727">
    <property type="entry name" value="GH43_arabinanases"/>
</dbReference>